<organism evidence="2 3">
    <name type="scientific">Spongiibacter nanhainus</name>
    <dbReference type="NCBI Taxonomy" id="2794344"/>
    <lineage>
        <taxon>Bacteria</taxon>
        <taxon>Pseudomonadati</taxon>
        <taxon>Pseudomonadota</taxon>
        <taxon>Gammaproteobacteria</taxon>
        <taxon>Cellvibrionales</taxon>
        <taxon>Spongiibacteraceae</taxon>
        <taxon>Spongiibacter</taxon>
    </lineage>
</organism>
<dbReference type="RefSeq" id="WP_198568591.1">
    <property type="nucleotide sequence ID" value="NZ_CP066167.1"/>
</dbReference>
<evidence type="ECO:0000313" key="3">
    <source>
        <dbReference type="Proteomes" id="UP000596063"/>
    </source>
</evidence>
<accession>A0A7T4QYN5</accession>
<sequence length="121" mass="13716">MDQQLMQAINNNNLSLVKACLENGADPDYRSEDDDEEYPTSDLQPDTPLKMVVFRISDSFLTEEDLTSFCAITELLLDYGADPGPALKMAEKRYGKYDPNLPDNPFMDIYHVIVKAYSQRG</sequence>
<protein>
    <submittedName>
        <fullName evidence="2">Ankyrin repeat domain-containing protein</fullName>
    </submittedName>
</protein>
<dbReference type="SUPFAM" id="SSF48403">
    <property type="entry name" value="Ankyrin repeat"/>
    <property type="match status" value="1"/>
</dbReference>
<dbReference type="InterPro" id="IPR036770">
    <property type="entry name" value="Ankyrin_rpt-contain_sf"/>
</dbReference>
<evidence type="ECO:0000256" key="1">
    <source>
        <dbReference type="SAM" id="MobiDB-lite"/>
    </source>
</evidence>
<dbReference type="KEGG" id="snan:I6N98_12000"/>
<dbReference type="Proteomes" id="UP000596063">
    <property type="component" value="Chromosome"/>
</dbReference>
<proteinExistence type="predicted"/>
<name>A0A7T4QYN5_9GAMM</name>
<dbReference type="EMBL" id="CP066167">
    <property type="protein sequence ID" value="QQD17089.1"/>
    <property type="molecule type" value="Genomic_DNA"/>
</dbReference>
<reference evidence="2 3" key="1">
    <citation type="submission" date="2020-12" db="EMBL/GenBank/DDBJ databases">
        <authorList>
            <person name="Shan Y."/>
        </authorList>
    </citation>
    <scope>NUCLEOTIDE SEQUENCE [LARGE SCALE GENOMIC DNA]</scope>
    <source>
        <strain evidence="3">csc3.9</strain>
    </source>
</reference>
<keyword evidence="3" id="KW-1185">Reference proteome</keyword>
<feature type="region of interest" description="Disordered" evidence="1">
    <location>
        <begin position="25"/>
        <end position="44"/>
    </location>
</feature>
<dbReference type="Gene3D" id="1.25.40.20">
    <property type="entry name" value="Ankyrin repeat-containing domain"/>
    <property type="match status" value="1"/>
</dbReference>
<evidence type="ECO:0000313" key="2">
    <source>
        <dbReference type="EMBL" id="QQD17089.1"/>
    </source>
</evidence>
<gene>
    <name evidence="2" type="ORF">I6N98_12000</name>
</gene>
<dbReference type="InterPro" id="IPR002110">
    <property type="entry name" value="Ankyrin_rpt"/>
</dbReference>
<dbReference type="Pfam" id="PF13606">
    <property type="entry name" value="Ank_3"/>
    <property type="match status" value="1"/>
</dbReference>
<dbReference type="AlphaFoldDB" id="A0A7T4QYN5"/>